<gene>
    <name evidence="1" type="ORF">Q7A36_35285</name>
</gene>
<dbReference type="RefSeq" id="WP_305108489.1">
    <property type="nucleotide sequence ID" value="NZ_JAUTWS010000107.1"/>
</dbReference>
<proteinExistence type="predicted"/>
<organism evidence="1 2">
    <name type="scientific">Paracraurococcus lichenis</name>
    <dbReference type="NCBI Taxonomy" id="3064888"/>
    <lineage>
        <taxon>Bacteria</taxon>
        <taxon>Pseudomonadati</taxon>
        <taxon>Pseudomonadota</taxon>
        <taxon>Alphaproteobacteria</taxon>
        <taxon>Acetobacterales</taxon>
        <taxon>Roseomonadaceae</taxon>
        <taxon>Paracraurococcus</taxon>
    </lineage>
</organism>
<accession>A0ABT9ECD6</accession>
<dbReference type="Proteomes" id="UP001243009">
    <property type="component" value="Unassembled WGS sequence"/>
</dbReference>
<evidence type="ECO:0000313" key="1">
    <source>
        <dbReference type="EMBL" id="MDO9713633.1"/>
    </source>
</evidence>
<comment type="caution">
    <text evidence="1">The sequence shown here is derived from an EMBL/GenBank/DDBJ whole genome shotgun (WGS) entry which is preliminary data.</text>
</comment>
<keyword evidence="2" id="KW-1185">Reference proteome</keyword>
<sequence length="92" mass="10206">MPDFLANDFGAIARAMRREAAVATKVVLHFWYMLTPLTSEYESVDAAVAEAFELWTDLTTDPEYITAADGTVLMGRDALIEAMTRYAEGKPI</sequence>
<name>A0ABT9ECD6_9PROT</name>
<dbReference type="EMBL" id="JAUTWS010000107">
    <property type="protein sequence ID" value="MDO9713633.1"/>
    <property type="molecule type" value="Genomic_DNA"/>
</dbReference>
<reference evidence="1 2" key="1">
    <citation type="submission" date="2023-08" db="EMBL/GenBank/DDBJ databases">
        <title>The draft genome sequence of Paracraurococcus sp. LOR1-02.</title>
        <authorList>
            <person name="Kingkaew E."/>
            <person name="Tanasupawat S."/>
        </authorList>
    </citation>
    <scope>NUCLEOTIDE SEQUENCE [LARGE SCALE GENOMIC DNA]</scope>
    <source>
        <strain evidence="1 2">LOR1-02</strain>
    </source>
</reference>
<protein>
    <submittedName>
        <fullName evidence="1">Uncharacterized protein</fullName>
    </submittedName>
</protein>
<evidence type="ECO:0000313" key="2">
    <source>
        <dbReference type="Proteomes" id="UP001243009"/>
    </source>
</evidence>